<accession>A0A8K0JQB9</accession>
<organism evidence="2 3">
    <name type="scientific">Filobasidium floriforme</name>
    <dbReference type="NCBI Taxonomy" id="5210"/>
    <lineage>
        <taxon>Eukaryota</taxon>
        <taxon>Fungi</taxon>
        <taxon>Dikarya</taxon>
        <taxon>Basidiomycota</taxon>
        <taxon>Agaricomycotina</taxon>
        <taxon>Tremellomycetes</taxon>
        <taxon>Filobasidiales</taxon>
        <taxon>Filobasidiaceae</taxon>
        <taxon>Filobasidium</taxon>
    </lineage>
</organism>
<keyword evidence="1" id="KW-0732">Signal</keyword>
<feature type="signal peptide" evidence="1">
    <location>
        <begin position="1"/>
        <end position="20"/>
    </location>
</feature>
<keyword evidence="3" id="KW-1185">Reference proteome</keyword>
<dbReference type="Proteomes" id="UP000812966">
    <property type="component" value="Unassembled WGS sequence"/>
</dbReference>
<name>A0A8K0JQB9_9TREE</name>
<evidence type="ECO:0000313" key="3">
    <source>
        <dbReference type="Proteomes" id="UP000812966"/>
    </source>
</evidence>
<dbReference type="AlphaFoldDB" id="A0A8K0JQB9"/>
<feature type="chain" id="PRO_5035460454" evidence="1">
    <location>
        <begin position="21"/>
        <end position="156"/>
    </location>
</feature>
<comment type="caution">
    <text evidence="2">The sequence shown here is derived from an EMBL/GenBank/DDBJ whole genome shotgun (WGS) entry which is preliminary data.</text>
</comment>
<gene>
    <name evidence="2" type="ORF">FFLO_01999</name>
</gene>
<evidence type="ECO:0000256" key="1">
    <source>
        <dbReference type="SAM" id="SignalP"/>
    </source>
</evidence>
<evidence type="ECO:0000313" key="2">
    <source>
        <dbReference type="EMBL" id="KAG7562525.1"/>
    </source>
</evidence>
<dbReference type="EMBL" id="JABELV010000030">
    <property type="protein sequence ID" value="KAG7562525.1"/>
    <property type="molecule type" value="Genomic_DNA"/>
</dbReference>
<reference evidence="2" key="1">
    <citation type="submission" date="2020-04" db="EMBL/GenBank/DDBJ databases">
        <title>Analysis of mating type loci in Filobasidium floriforme.</title>
        <authorList>
            <person name="Nowrousian M."/>
        </authorList>
    </citation>
    <scope>NUCLEOTIDE SEQUENCE</scope>
    <source>
        <strain evidence="2">CBS 6242</strain>
    </source>
</reference>
<proteinExistence type="predicted"/>
<protein>
    <submittedName>
        <fullName evidence="2">Uncharacterized protein</fullName>
    </submittedName>
</protein>
<sequence length="156" mass="16801">MRFFFVVLITVAFIITTALSSPAPIVPQSQTTATIPAPPHKLDHRAVRQGTLCANVPIKARLTILTYVSDKDICLCTQNGQLTQRSQQDLRTALDRMGTGGLIGSLLRLLGQTLDGLSTLLFGNANTEVNSGSLQSRLARADILASRTAFAKESHL</sequence>